<dbReference type="InterPro" id="IPR011707">
    <property type="entry name" value="Cu-oxidase-like_N"/>
</dbReference>
<dbReference type="GO" id="GO:0016491">
    <property type="term" value="F:oxidoreductase activity"/>
    <property type="evidence" value="ECO:0007669"/>
    <property type="project" value="InterPro"/>
</dbReference>
<gene>
    <name evidence="3" type="ORF">YH65_07670</name>
</gene>
<proteinExistence type="predicted"/>
<dbReference type="GO" id="GO:0005507">
    <property type="term" value="F:copper ion binding"/>
    <property type="evidence" value="ECO:0007669"/>
    <property type="project" value="InterPro"/>
</dbReference>
<dbReference type="InterPro" id="IPR001117">
    <property type="entry name" value="Cu-oxidase_2nd"/>
</dbReference>
<dbReference type="Pfam" id="PF07732">
    <property type="entry name" value="Cu-oxidase_3"/>
    <property type="match status" value="1"/>
</dbReference>
<feature type="domain" description="Plastocyanin-like" evidence="1">
    <location>
        <begin position="189"/>
        <end position="293"/>
    </location>
</feature>
<evidence type="ECO:0000313" key="3">
    <source>
        <dbReference type="EMBL" id="AKF25280.1"/>
    </source>
</evidence>
<dbReference type="Proteomes" id="UP000034444">
    <property type="component" value="Chromosome"/>
</dbReference>
<protein>
    <recommendedName>
        <fullName evidence="5">Plastocyanin-like domain-containing protein</fullName>
    </recommendedName>
</protein>
<accession>A0A7U4M1U8</accession>
<dbReference type="AlphaFoldDB" id="A0A7U4M1U8"/>
<evidence type="ECO:0000259" key="2">
    <source>
        <dbReference type="Pfam" id="PF07732"/>
    </source>
</evidence>
<dbReference type="EMBL" id="CP011308">
    <property type="protein sequence ID" value="AKF25280.1"/>
    <property type="molecule type" value="Genomic_DNA"/>
</dbReference>
<feature type="domain" description="Plastocyanin-like" evidence="2">
    <location>
        <begin position="43"/>
        <end position="151"/>
    </location>
</feature>
<name>A0A7U4M1U8_9BACT</name>
<dbReference type="Pfam" id="PF00394">
    <property type="entry name" value="Cu-oxidase"/>
    <property type="match status" value="1"/>
</dbReference>
<reference evidence="3 4" key="1">
    <citation type="submission" date="2015-04" db="EMBL/GenBank/DDBJ databases">
        <title>Complete genome sequence of Sulfurovum lithotrophicum ATCC BAA-797T.</title>
        <authorList>
            <person name="Ahn J."/>
            <person name="Park G."/>
            <person name="Jeon W."/>
            <person name="Jang Y."/>
            <person name="Jang M."/>
            <person name="Lee H."/>
            <person name="Lee H."/>
        </authorList>
    </citation>
    <scope>NUCLEOTIDE SEQUENCE [LARGE SCALE GENOMIC DNA]</scope>
    <source>
        <strain evidence="4">ATCC BAA-797 / 42BKT</strain>
    </source>
</reference>
<evidence type="ECO:0000313" key="4">
    <source>
        <dbReference type="Proteomes" id="UP000034444"/>
    </source>
</evidence>
<dbReference type="SUPFAM" id="SSF49503">
    <property type="entry name" value="Cupredoxins"/>
    <property type="match status" value="2"/>
</dbReference>
<dbReference type="OrthoDB" id="9757546at2"/>
<keyword evidence="4" id="KW-1185">Reference proteome</keyword>
<dbReference type="InterPro" id="IPR008972">
    <property type="entry name" value="Cupredoxin"/>
</dbReference>
<evidence type="ECO:0000259" key="1">
    <source>
        <dbReference type="Pfam" id="PF00394"/>
    </source>
</evidence>
<sequence>MARTFNYETNGTTLRARMNGNITLDNGGSVKTWYFGNGFSGDRDWAGPIIEATEGDVVKITLRSGMPHTIHLHGLDVDQANDGVPATSGYIAGSKSNGEFGRVDGYTWLGRSYTYTFVAPHAGTYQYHCHVDTVLHYDMGMHGTIIIRPKSGNIEEAWDGGPTFSKEYVWQMGTFDTTWRSTNVSGSKTVRYRPDCFMINGVNGVDANTDSTVAITANAGEKVLIRTNQTSYQGAKIEFGGLPFEVIAADGRPAAEAQTVTSLYMTPGERYDILLTMPSAGTYDASISYYDSRGVNVIGKVTTTVTSL</sequence>
<dbReference type="PANTHER" id="PTHR11709">
    <property type="entry name" value="MULTI-COPPER OXIDASE"/>
    <property type="match status" value="1"/>
</dbReference>
<dbReference type="InterPro" id="IPR045087">
    <property type="entry name" value="Cu-oxidase_fam"/>
</dbReference>
<dbReference type="KEGG" id="slh:YH65_07670"/>
<dbReference type="RefSeq" id="WP_046551358.1">
    <property type="nucleotide sequence ID" value="NZ_CP011308.1"/>
</dbReference>
<reference evidence="4" key="2">
    <citation type="journal article" date="2017" name="Stand. Genomic Sci.">
        <title>Complete genome sequence of the sulfur-oxidizing chemolithoautotrophic Sulfurovum lithotrophicum 42BKTT.</title>
        <authorList>
            <person name="Jeon W."/>
            <person name="Priscilla L."/>
            <person name="Park G."/>
            <person name="Lee H."/>
            <person name="Lee N."/>
            <person name="Lee D."/>
            <person name="Kwon H."/>
            <person name="Ahn I."/>
            <person name="Lee C."/>
            <person name="Lee H."/>
            <person name="Ahn J."/>
        </authorList>
    </citation>
    <scope>NUCLEOTIDE SEQUENCE [LARGE SCALE GENOMIC DNA]</scope>
    <source>
        <strain evidence="4">ATCC BAA-797 / 42BKT</strain>
    </source>
</reference>
<dbReference type="Gene3D" id="2.60.40.420">
    <property type="entry name" value="Cupredoxins - blue copper proteins"/>
    <property type="match status" value="1"/>
</dbReference>
<evidence type="ECO:0008006" key="5">
    <source>
        <dbReference type="Google" id="ProtNLM"/>
    </source>
</evidence>
<organism evidence="3 4">
    <name type="scientific">Sulfurovum lithotrophicum</name>
    <dbReference type="NCBI Taxonomy" id="206403"/>
    <lineage>
        <taxon>Bacteria</taxon>
        <taxon>Pseudomonadati</taxon>
        <taxon>Campylobacterota</taxon>
        <taxon>Epsilonproteobacteria</taxon>
        <taxon>Campylobacterales</taxon>
        <taxon>Sulfurovaceae</taxon>
        <taxon>Sulfurovum</taxon>
    </lineage>
</organism>